<evidence type="ECO:0000313" key="6">
    <source>
        <dbReference type="EMBL" id="KUK36506.1"/>
    </source>
</evidence>
<reference evidence="7" key="1">
    <citation type="journal article" date="2015" name="MBio">
        <title>Genome-Resolved Metagenomic Analysis Reveals Roles for Candidate Phyla and Other Microbial Community Members in Biogeochemical Transformations in Oil Reservoirs.</title>
        <authorList>
            <person name="Hu P."/>
            <person name="Tom L."/>
            <person name="Singh A."/>
            <person name="Thomas B.C."/>
            <person name="Baker B.J."/>
            <person name="Piceno Y.M."/>
            <person name="Andersen G.L."/>
            <person name="Banfield J.F."/>
        </authorList>
    </citation>
    <scope>NUCLEOTIDE SEQUENCE [LARGE SCALE GENOMIC DNA]</scope>
</reference>
<dbReference type="PANTHER" id="PTHR35534:SF1">
    <property type="entry name" value="LARGE RIBOSOMAL SUBUNIT PROTEIN BL32"/>
    <property type="match status" value="1"/>
</dbReference>
<accession>A0A117LB72</accession>
<evidence type="ECO:0000256" key="5">
    <source>
        <dbReference type="HAMAP-Rule" id="MF_00340"/>
    </source>
</evidence>
<keyword evidence="3 5" id="KW-0687">Ribonucleoprotein</keyword>
<comment type="caution">
    <text evidence="6">The sequence shown here is derived from an EMBL/GenBank/DDBJ whole genome shotgun (WGS) entry which is preliminary data.</text>
</comment>
<dbReference type="Proteomes" id="UP000053326">
    <property type="component" value="Unassembled WGS sequence"/>
</dbReference>
<evidence type="ECO:0000256" key="4">
    <source>
        <dbReference type="ARBA" id="ARBA00035178"/>
    </source>
</evidence>
<dbReference type="InterPro" id="IPR011332">
    <property type="entry name" value="Ribosomal_zn-bd"/>
</dbReference>
<dbReference type="PANTHER" id="PTHR35534">
    <property type="entry name" value="50S RIBOSOMAL PROTEIN L32"/>
    <property type="match status" value="1"/>
</dbReference>
<evidence type="ECO:0000256" key="3">
    <source>
        <dbReference type="ARBA" id="ARBA00023274"/>
    </source>
</evidence>
<proteinExistence type="inferred from homology"/>
<protein>
    <recommendedName>
        <fullName evidence="4 5">Large ribosomal subunit protein bL32</fullName>
    </recommendedName>
</protein>
<evidence type="ECO:0000313" key="7">
    <source>
        <dbReference type="Proteomes" id="UP000053326"/>
    </source>
</evidence>
<dbReference type="Pfam" id="PF01783">
    <property type="entry name" value="Ribosomal_L32p"/>
    <property type="match status" value="1"/>
</dbReference>
<keyword evidence="2 5" id="KW-0689">Ribosomal protein</keyword>
<dbReference type="EMBL" id="LGFO01000084">
    <property type="protein sequence ID" value="KUK36506.1"/>
    <property type="molecule type" value="Genomic_DNA"/>
</dbReference>
<dbReference type="AlphaFoldDB" id="A0A117LB72"/>
<organism evidence="6 7">
    <name type="scientific">Thermacetogenium phaeum</name>
    <dbReference type="NCBI Taxonomy" id="85874"/>
    <lineage>
        <taxon>Bacteria</taxon>
        <taxon>Bacillati</taxon>
        <taxon>Bacillota</taxon>
        <taxon>Clostridia</taxon>
        <taxon>Thermoanaerobacterales</taxon>
        <taxon>Thermoanaerobacteraceae</taxon>
        <taxon>Thermacetogenium</taxon>
    </lineage>
</organism>
<name>A0A117LB72_9THEO</name>
<sequence length="58" mass="6516">MGVPKRRVSKARKNKRRSANKIVGPAVVLCPRCHEPKRAHAVCPECGYYRGREVIAKS</sequence>
<dbReference type="InterPro" id="IPR044957">
    <property type="entry name" value="Ribosomal_bL32_bact"/>
</dbReference>
<dbReference type="GO" id="GO:0003735">
    <property type="term" value="F:structural constituent of ribosome"/>
    <property type="evidence" value="ECO:0007669"/>
    <property type="project" value="InterPro"/>
</dbReference>
<evidence type="ECO:0000256" key="1">
    <source>
        <dbReference type="ARBA" id="ARBA00008560"/>
    </source>
</evidence>
<dbReference type="HAMAP" id="MF_00340">
    <property type="entry name" value="Ribosomal_bL32"/>
    <property type="match status" value="1"/>
</dbReference>
<dbReference type="OMA" id="PHRVCPH"/>
<comment type="similarity">
    <text evidence="1 5">Belongs to the bacterial ribosomal protein bL32 family.</text>
</comment>
<dbReference type="GO" id="GO:0015934">
    <property type="term" value="C:large ribosomal subunit"/>
    <property type="evidence" value="ECO:0007669"/>
    <property type="project" value="InterPro"/>
</dbReference>
<evidence type="ECO:0000256" key="2">
    <source>
        <dbReference type="ARBA" id="ARBA00022980"/>
    </source>
</evidence>
<dbReference type="GO" id="GO:0006412">
    <property type="term" value="P:translation"/>
    <property type="evidence" value="ECO:0007669"/>
    <property type="project" value="UniProtKB-UniRule"/>
</dbReference>
<dbReference type="PATRIC" id="fig|85874.4.peg.142"/>
<dbReference type="SUPFAM" id="SSF57829">
    <property type="entry name" value="Zn-binding ribosomal proteins"/>
    <property type="match status" value="1"/>
</dbReference>
<dbReference type="InterPro" id="IPR002677">
    <property type="entry name" value="Ribosomal_bL32"/>
</dbReference>
<gene>
    <name evidence="5" type="primary">rpmF</name>
    <name evidence="6" type="ORF">XD66_0790</name>
</gene>
<dbReference type="NCBIfam" id="TIGR01031">
    <property type="entry name" value="rpmF_bact"/>
    <property type="match status" value="1"/>
</dbReference>